<dbReference type="PRINTS" id="PR00368">
    <property type="entry name" value="FADPNR"/>
</dbReference>
<dbReference type="PANTHER" id="PTHR42877:SF4">
    <property type="entry name" value="FAD_NAD(P)-BINDING DOMAIN-CONTAINING PROTEIN-RELATED"/>
    <property type="match status" value="1"/>
</dbReference>
<organism evidence="1 2">
    <name type="scientific">Glaciecola siphonariae</name>
    <dbReference type="NCBI Taxonomy" id="521012"/>
    <lineage>
        <taxon>Bacteria</taxon>
        <taxon>Pseudomonadati</taxon>
        <taxon>Pseudomonadota</taxon>
        <taxon>Gammaproteobacteria</taxon>
        <taxon>Alteromonadales</taxon>
        <taxon>Alteromonadaceae</taxon>
        <taxon>Glaciecola</taxon>
    </lineage>
</organism>
<keyword evidence="1" id="KW-0560">Oxidoreductase</keyword>
<keyword evidence="1" id="KW-0503">Monooxygenase</keyword>
<dbReference type="InterPro" id="IPR036188">
    <property type="entry name" value="FAD/NAD-bd_sf"/>
</dbReference>
<protein>
    <submittedName>
        <fullName evidence="1">Flavin-containing monooxygenase</fullName>
        <ecNumber evidence="1">1.14.13.-</ecNumber>
    </submittedName>
</protein>
<dbReference type="Gene3D" id="3.50.50.60">
    <property type="entry name" value="FAD/NAD(P)-binding domain"/>
    <property type="match status" value="2"/>
</dbReference>
<sequence length="485" mass="55219">MYSTIIIGTGFGGLSAAIKMKALGIDNFIMLERRSFYGGTWMQNRYPGAAVDVPSPLYSLENEPFAWSQLFAKRDQLEQYTRGLIQKHSLEERIKLNAQVVEARWKDGHWQVSLTNGETLEASSIINATGPLSTPVIPNFKGKERFKGRSFHCNDWPADLDISNKRVAIIGSGASAVQIIPAIAKDVAKLHVFQRTPHWVLSRPDIVFPGWFKKCLPNKWLYGLIKWSIYVHHELRVLAFKYSKTLLKLVAQKPAERHIAKQVKDPEMRDRLTPDFLIGCKRILMSNTYYPALQSEAVVLHDKTQGIDEINEDGIVTTQGEQIDLDVIVYATGYNAADSMISYLVIGRHNLPLNEQWKDYPRAYLGTTMPNFPNFFVVTGPNTGIGHTSAIFVIESQMRYIAQCMQLLHDHPTLSIEPTEYAENEYSNMVHSEMTKTVWYYGGCQSWYQNASGKVIAMFPGFSFTFRRLCKKFRPEHHLLEDTAK</sequence>
<dbReference type="SUPFAM" id="SSF51905">
    <property type="entry name" value="FAD/NAD(P)-binding domain"/>
    <property type="match status" value="1"/>
</dbReference>
<comment type="caution">
    <text evidence="1">The sequence shown here is derived from an EMBL/GenBank/DDBJ whole genome shotgun (WGS) entry which is preliminary data.</text>
</comment>
<accession>A0ABV9LUW6</accession>
<evidence type="ECO:0000313" key="1">
    <source>
        <dbReference type="EMBL" id="MFC4699443.1"/>
    </source>
</evidence>
<dbReference type="RefSeq" id="WP_382406189.1">
    <property type="nucleotide sequence ID" value="NZ_JBHSGU010000002.1"/>
</dbReference>
<dbReference type="GO" id="GO:0004497">
    <property type="term" value="F:monooxygenase activity"/>
    <property type="evidence" value="ECO:0007669"/>
    <property type="project" value="UniProtKB-KW"/>
</dbReference>
<dbReference type="EC" id="1.14.13.-" evidence="1"/>
<dbReference type="Proteomes" id="UP001595897">
    <property type="component" value="Unassembled WGS sequence"/>
</dbReference>
<evidence type="ECO:0000313" key="2">
    <source>
        <dbReference type="Proteomes" id="UP001595897"/>
    </source>
</evidence>
<proteinExistence type="predicted"/>
<dbReference type="InterPro" id="IPR051209">
    <property type="entry name" value="FAD-bind_Monooxygenase_sf"/>
</dbReference>
<reference evidence="2" key="1">
    <citation type="journal article" date="2019" name="Int. J. Syst. Evol. Microbiol.">
        <title>The Global Catalogue of Microorganisms (GCM) 10K type strain sequencing project: providing services to taxonomists for standard genome sequencing and annotation.</title>
        <authorList>
            <consortium name="The Broad Institute Genomics Platform"/>
            <consortium name="The Broad Institute Genome Sequencing Center for Infectious Disease"/>
            <person name="Wu L."/>
            <person name="Ma J."/>
        </authorList>
    </citation>
    <scope>NUCLEOTIDE SEQUENCE [LARGE SCALE GENOMIC DNA]</scope>
    <source>
        <strain evidence="2">KACC 12507</strain>
    </source>
</reference>
<dbReference type="Pfam" id="PF13738">
    <property type="entry name" value="Pyr_redox_3"/>
    <property type="match status" value="1"/>
</dbReference>
<dbReference type="PRINTS" id="PR00411">
    <property type="entry name" value="PNDRDTASEI"/>
</dbReference>
<dbReference type="PANTHER" id="PTHR42877">
    <property type="entry name" value="L-ORNITHINE N(5)-MONOOXYGENASE-RELATED"/>
    <property type="match status" value="1"/>
</dbReference>
<keyword evidence="2" id="KW-1185">Reference proteome</keyword>
<gene>
    <name evidence="1" type="ORF">ACFO4O_04635</name>
</gene>
<dbReference type="EMBL" id="JBHSGU010000002">
    <property type="protein sequence ID" value="MFC4699443.1"/>
    <property type="molecule type" value="Genomic_DNA"/>
</dbReference>
<name>A0ABV9LUW6_9ALTE</name>